<dbReference type="InterPro" id="IPR003591">
    <property type="entry name" value="Leu-rich_rpt_typical-subtyp"/>
</dbReference>
<evidence type="ECO:0000259" key="7">
    <source>
        <dbReference type="Pfam" id="PF18962"/>
    </source>
</evidence>
<sequence length="514" mass="57597">VLRSVKYFTIFFFVKSFLLGQCDTTEVELWGECYPTYTTNISLIGQGLTGEIPPEIGQITGLIVLKLSDNQLTGSIPAEIGNLTGLKKLELRFNNLSGDIPSEIWSLSELEILYLEKNQLTGSIPAEIGNLTNLTHLYLFGNQLTGSIPAEIGNLTDIVRLHINNNQFTGNIPETICSLNRMHWYNPHIFDISGNQLLPPYPVCIEPFVGYQYSEDCESNYLFNGICVQQSDLDVLQIFIDNSSETINMEMDDNVNGQIEPIELGTQYWKSGKITELNCNYDLANALSIGDLGISGQIPAEIGTLDSLEILWLEDNQLTGPIPPEIGNLEELMYLILHHNQISGSIPNEIGNLANLEILKLDNNQLTGYIPESICDLDIAFNWQNDLFGENFAVYNNQLCPPYPDCVEEYVGIQDCFLGSTLSNQIPQEYELNDAYPNPFNANTTIGISLPQKEIVSLKVYDISGRELKTIAKDIFIAGKHKINWYADNLSSGTYFIRMESRHFSDTKKVCIIK</sequence>
<dbReference type="GO" id="GO:0005886">
    <property type="term" value="C:plasma membrane"/>
    <property type="evidence" value="ECO:0007669"/>
    <property type="project" value="UniProtKB-SubCell"/>
</dbReference>
<dbReference type="SUPFAM" id="SSF52058">
    <property type="entry name" value="L domain-like"/>
    <property type="match status" value="2"/>
</dbReference>
<keyword evidence="2" id="KW-1003">Cell membrane</keyword>
<dbReference type="PANTHER" id="PTHR48054:SF82">
    <property type="entry name" value="LRR RECEPTOR-LIKE SERINE_THREONINE-PROTEIN KINASE FLS2"/>
    <property type="match status" value="1"/>
</dbReference>
<dbReference type="Pfam" id="PF18962">
    <property type="entry name" value="Por_Secre_tail"/>
    <property type="match status" value="1"/>
</dbReference>
<dbReference type="AlphaFoldDB" id="A0A381SMX8"/>
<feature type="domain" description="Disease resistance R13L4/SHOC-2-like LRR" evidence="8">
    <location>
        <begin position="56"/>
        <end position="170"/>
    </location>
</feature>
<evidence type="ECO:0000256" key="3">
    <source>
        <dbReference type="ARBA" id="ARBA00022614"/>
    </source>
</evidence>
<proteinExistence type="predicted"/>
<dbReference type="Pfam" id="PF23598">
    <property type="entry name" value="LRR_14"/>
    <property type="match status" value="1"/>
</dbReference>
<dbReference type="InterPro" id="IPR026444">
    <property type="entry name" value="Secre_tail"/>
</dbReference>
<dbReference type="InterPro" id="IPR052592">
    <property type="entry name" value="LRR-RLK"/>
</dbReference>
<dbReference type="InterPro" id="IPR032675">
    <property type="entry name" value="LRR_dom_sf"/>
</dbReference>
<dbReference type="EMBL" id="UINC01003145">
    <property type="protein sequence ID" value="SVA03737.1"/>
    <property type="molecule type" value="Genomic_DNA"/>
</dbReference>
<dbReference type="SMART" id="SM00369">
    <property type="entry name" value="LRR_TYP"/>
    <property type="match status" value="5"/>
</dbReference>
<dbReference type="PANTHER" id="PTHR48054">
    <property type="entry name" value="RECEPTOR KINASE-LIKE PROTEIN XA21"/>
    <property type="match status" value="1"/>
</dbReference>
<evidence type="ECO:0000259" key="8">
    <source>
        <dbReference type="Pfam" id="PF23598"/>
    </source>
</evidence>
<accession>A0A381SMX8</accession>
<evidence type="ECO:0000256" key="1">
    <source>
        <dbReference type="ARBA" id="ARBA00004236"/>
    </source>
</evidence>
<gene>
    <name evidence="9" type="ORF">METZ01_LOCUS56591</name>
</gene>
<dbReference type="Gene3D" id="2.60.40.4070">
    <property type="match status" value="1"/>
</dbReference>
<dbReference type="SMART" id="SM00365">
    <property type="entry name" value="LRR_SD22"/>
    <property type="match status" value="4"/>
</dbReference>
<dbReference type="InterPro" id="IPR001611">
    <property type="entry name" value="Leu-rich_rpt"/>
</dbReference>
<evidence type="ECO:0000256" key="4">
    <source>
        <dbReference type="ARBA" id="ARBA00022729"/>
    </source>
</evidence>
<feature type="domain" description="Secretion system C-terminal sorting" evidence="7">
    <location>
        <begin position="436"/>
        <end position="512"/>
    </location>
</feature>
<evidence type="ECO:0000256" key="6">
    <source>
        <dbReference type="ARBA" id="ARBA00023136"/>
    </source>
</evidence>
<feature type="non-terminal residue" evidence="9">
    <location>
        <position position="1"/>
    </location>
</feature>
<dbReference type="NCBIfam" id="TIGR04183">
    <property type="entry name" value="Por_Secre_tail"/>
    <property type="match status" value="1"/>
</dbReference>
<dbReference type="FunFam" id="3.80.10.10:FF:000299">
    <property type="entry name" value="Piriformospora indica-insensitive protein 2"/>
    <property type="match status" value="1"/>
</dbReference>
<keyword evidence="3" id="KW-0433">Leucine-rich repeat</keyword>
<evidence type="ECO:0000256" key="2">
    <source>
        <dbReference type="ARBA" id="ARBA00022475"/>
    </source>
</evidence>
<protein>
    <submittedName>
        <fullName evidence="9">Uncharacterized protein</fullName>
    </submittedName>
</protein>
<evidence type="ECO:0000313" key="9">
    <source>
        <dbReference type="EMBL" id="SVA03737.1"/>
    </source>
</evidence>
<reference evidence="9" key="1">
    <citation type="submission" date="2018-05" db="EMBL/GenBank/DDBJ databases">
        <authorList>
            <person name="Lanie J.A."/>
            <person name="Ng W.-L."/>
            <person name="Kazmierczak K.M."/>
            <person name="Andrzejewski T.M."/>
            <person name="Davidsen T.M."/>
            <person name="Wayne K.J."/>
            <person name="Tettelin H."/>
            <person name="Glass J.I."/>
            <person name="Rusch D."/>
            <person name="Podicherti R."/>
            <person name="Tsui H.-C.T."/>
            <person name="Winkler M.E."/>
        </authorList>
    </citation>
    <scope>NUCLEOTIDE SEQUENCE</scope>
</reference>
<name>A0A381SMX8_9ZZZZ</name>
<keyword evidence="5" id="KW-0677">Repeat</keyword>
<comment type="subcellular location">
    <subcellularLocation>
        <location evidence="1">Cell membrane</location>
    </subcellularLocation>
</comment>
<evidence type="ECO:0000256" key="5">
    <source>
        <dbReference type="ARBA" id="ARBA00022737"/>
    </source>
</evidence>
<keyword evidence="4" id="KW-0732">Signal</keyword>
<dbReference type="FunFam" id="3.80.10.10:FF:000719">
    <property type="entry name" value="MDIS1-interacting receptor like kinase 2 isoform A"/>
    <property type="match status" value="1"/>
</dbReference>
<dbReference type="Gene3D" id="3.80.10.10">
    <property type="entry name" value="Ribonuclease Inhibitor"/>
    <property type="match status" value="3"/>
</dbReference>
<dbReference type="InterPro" id="IPR055414">
    <property type="entry name" value="LRR_R13L4/SHOC2-like"/>
</dbReference>
<organism evidence="9">
    <name type="scientific">marine metagenome</name>
    <dbReference type="NCBI Taxonomy" id="408172"/>
    <lineage>
        <taxon>unclassified sequences</taxon>
        <taxon>metagenomes</taxon>
        <taxon>ecological metagenomes</taxon>
    </lineage>
</organism>
<keyword evidence="6" id="KW-0472">Membrane</keyword>
<dbReference type="Pfam" id="PF13855">
    <property type="entry name" value="LRR_8"/>
    <property type="match status" value="1"/>
</dbReference>